<evidence type="ECO:0000313" key="2">
    <source>
        <dbReference type="Proteomes" id="UP000663992"/>
    </source>
</evidence>
<reference evidence="1 2" key="1">
    <citation type="submission" date="2021-03" db="EMBL/GenBank/DDBJ databases">
        <title>novel species isolated from a fishpond in China.</title>
        <authorList>
            <person name="Lu H."/>
            <person name="Cai Z."/>
        </authorList>
    </citation>
    <scope>NUCLEOTIDE SEQUENCE [LARGE SCALE GENOMIC DNA]</scope>
    <source>
        <strain evidence="1 2">Y57</strain>
    </source>
</reference>
<dbReference type="EMBL" id="JAFKCS010000021">
    <property type="protein sequence ID" value="MBN7821674.1"/>
    <property type="molecule type" value="Genomic_DNA"/>
</dbReference>
<gene>
    <name evidence="1" type="ORF">J0A65_17530</name>
</gene>
<evidence type="ECO:0000313" key="1">
    <source>
        <dbReference type="EMBL" id="MBN7821674.1"/>
    </source>
</evidence>
<name>A0ABS3CX26_9ALTE</name>
<organism evidence="1 2">
    <name type="scientific">Bowmanella yangjiangensis</name>
    <dbReference type="NCBI Taxonomy" id="2811230"/>
    <lineage>
        <taxon>Bacteria</taxon>
        <taxon>Pseudomonadati</taxon>
        <taxon>Pseudomonadota</taxon>
        <taxon>Gammaproteobacteria</taxon>
        <taxon>Alteromonadales</taxon>
        <taxon>Alteromonadaceae</taxon>
        <taxon>Bowmanella</taxon>
    </lineage>
</organism>
<proteinExistence type="predicted"/>
<dbReference type="Proteomes" id="UP000663992">
    <property type="component" value="Unassembled WGS sequence"/>
</dbReference>
<keyword evidence="2" id="KW-1185">Reference proteome</keyword>
<comment type="caution">
    <text evidence="1">The sequence shown here is derived from an EMBL/GenBank/DDBJ whole genome shotgun (WGS) entry which is preliminary data.</text>
</comment>
<accession>A0ABS3CX26</accession>
<protein>
    <submittedName>
        <fullName evidence="1">Uncharacterized protein</fullName>
    </submittedName>
</protein>
<sequence>MSSHFLCNYHRAWLTAHPQAAVAHLQQCIHSASVLRQAGAWSRALPHLGSAFEAATLLLDCVEIDLQLAATELTSSALLLADNYYRMSHFHQGREVVNQSITLLVAVQQRDDVFSSVRLSGCINLLHKKLTDFFSLERRQPADQRMFKLSPVVH</sequence>
<dbReference type="RefSeq" id="WP_206595642.1">
    <property type="nucleotide sequence ID" value="NZ_JAFKCS010000021.1"/>
</dbReference>